<comment type="pathway">
    <text evidence="1">Protein modification; protein ubiquitination.</text>
</comment>
<dbReference type="GO" id="GO:0008270">
    <property type="term" value="F:zinc ion binding"/>
    <property type="evidence" value="ECO:0007669"/>
    <property type="project" value="UniProtKB-KW"/>
</dbReference>
<dbReference type="InterPro" id="IPR002867">
    <property type="entry name" value="IBR_dom"/>
</dbReference>
<dbReference type="PANTHER" id="PTHR22770:SF47">
    <property type="entry name" value="E3 UBIQUITIN-PROTEIN LIGASE RNF216"/>
    <property type="match status" value="1"/>
</dbReference>
<evidence type="ECO:0000256" key="4">
    <source>
        <dbReference type="ARBA" id="ARBA00022737"/>
    </source>
</evidence>
<dbReference type="SMART" id="SM00647">
    <property type="entry name" value="IBR"/>
    <property type="match status" value="1"/>
</dbReference>
<dbReference type="Proteomes" id="UP000678393">
    <property type="component" value="Unassembled WGS sequence"/>
</dbReference>
<keyword evidence="7" id="KW-0862">Zinc</keyword>
<evidence type="ECO:0000256" key="3">
    <source>
        <dbReference type="ARBA" id="ARBA00022723"/>
    </source>
</evidence>
<evidence type="ECO:0000313" key="11">
    <source>
        <dbReference type="Proteomes" id="UP000678393"/>
    </source>
</evidence>
<reference evidence="10" key="1">
    <citation type="submission" date="2021-04" db="EMBL/GenBank/DDBJ databases">
        <authorList>
            <consortium name="Molecular Ecology Group"/>
        </authorList>
    </citation>
    <scope>NUCLEOTIDE SEQUENCE</scope>
</reference>
<accession>A0A8S3ZD43</accession>
<dbReference type="InterPro" id="IPR047545">
    <property type="entry name" value="BRcat_RBR_RNF216"/>
</dbReference>
<dbReference type="PANTHER" id="PTHR22770">
    <property type="entry name" value="UBIQUITIN CONJUGATING ENZYME 7 INTERACTING PROTEIN-RELATED"/>
    <property type="match status" value="1"/>
</dbReference>
<proteinExistence type="predicted"/>
<dbReference type="Pfam" id="PF26200">
    <property type="entry name" value="Rcat_RNF216"/>
    <property type="match status" value="1"/>
</dbReference>
<dbReference type="InterPro" id="IPR047546">
    <property type="entry name" value="Rcat_RBR_RNF216"/>
</dbReference>
<dbReference type="AlphaFoldDB" id="A0A8S3ZD43"/>
<dbReference type="EMBL" id="CAJHNH020002181">
    <property type="protein sequence ID" value="CAG5125835.1"/>
    <property type="molecule type" value="Genomic_DNA"/>
</dbReference>
<keyword evidence="5" id="KW-0863">Zinc-finger</keyword>
<evidence type="ECO:0000259" key="9">
    <source>
        <dbReference type="PROSITE" id="PS51873"/>
    </source>
</evidence>
<dbReference type="CDD" id="cd20353">
    <property type="entry name" value="Rcat_RBR_RNF216"/>
    <property type="match status" value="1"/>
</dbReference>
<keyword evidence="4" id="KW-0677">Repeat</keyword>
<dbReference type="OrthoDB" id="10009520at2759"/>
<name>A0A8S3ZD43_9EUPU</name>
<dbReference type="InterPro" id="IPR044066">
    <property type="entry name" value="TRIAD_supradom"/>
</dbReference>
<feature type="domain" description="RING-type" evidence="9">
    <location>
        <begin position="281"/>
        <end position="492"/>
    </location>
</feature>
<dbReference type="InterPro" id="IPR051628">
    <property type="entry name" value="LUBAC_E3_Ligases"/>
</dbReference>
<dbReference type="Gene3D" id="1.20.120.1750">
    <property type="match status" value="1"/>
</dbReference>
<evidence type="ECO:0000256" key="1">
    <source>
        <dbReference type="ARBA" id="ARBA00004906"/>
    </source>
</evidence>
<dbReference type="Pfam" id="PF26191">
    <property type="entry name" value="RING-HC_RBR_RNF216"/>
    <property type="match status" value="1"/>
</dbReference>
<comment type="caution">
    <text evidence="10">The sequence shown here is derived from an EMBL/GenBank/DDBJ whole genome shotgun (WGS) entry which is preliminary data.</text>
</comment>
<evidence type="ECO:0000256" key="7">
    <source>
        <dbReference type="ARBA" id="ARBA00022833"/>
    </source>
</evidence>
<keyword evidence="3" id="KW-0479">Metal-binding</keyword>
<evidence type="ECO:0000256" key="8">
    <source>
        <dbReference type="SAM" id="MobiDB-lite"/>
    </source>
</evidence>
<dbReference type="CDD" id="cd20339">
    <property type="entry name" value="BRcat_RBR_RNF216"/>
    <property type="match status" value="1"/>
</dbReference>
<organism evidence="10 11">
    <name type="scientific">Candidula unifasciata</name>
    <dbReference type="NCBI Taxonomy" id="100452"/>
    <lineage>
        <taxon>Eukaryota</taxon>
        <taxon>Metazoa</taxon>
        <taxon>Spiralia</taxon>
        <taxon>Lophotrochozoa</taxon>
        <taxon>Mollusca</taxon>
        <taxon>Gastropoda</taxon>
        <taxon>Heterobranchia</taxon>
        <taxon>Euthyneura</taxon>
        <taxon>Panpulmonata</taxon>
        <taxon>Eupulmonata</taxon>
        <taxon>Stylommatophora</taxon>
        <taxon>Helicina</taxon>
        <taxon>Helicoidea</taxon>
        <taxon>Geomitridae</taxon>
        <taxon>Candidula</taxon>
    </lineage>
</organism>
<keyword evidence="6" id="KW-0833">Ubl conjugation pathway</keyword>
<evidence type="ECO:0000256" key="6">
    <source>
        <dbReference type="ARBA" id="ARBA00022786"/>
    </source>
</evidence>
<dbReference type="InterPro" id="IPR047544">
    <property type="entry name" value="RING-HC_RBR_RNF216"/>
</dbReference>
<gene>
    <name evidence="10" type="ORF">CUNI_LOCUS11393</name>
</gene>
<keyword evidence="2" id="KW-0808">Transferase</keyword>
<protein>
    <recommendedName>
        <fullName evidence="9">RING-type domain-containing protein</fullName>
    </recommendedName>
</protein>
<feature type="region of interest" description="Disordered" evidence="8">
    <location>
        <begin position="543"/>
        <end position="562"/>
    </location>
</feature>
<dbReference type="GO" id="GO:0016740">
    <property type="term" value="F:transferase activity"/>
    <property type="evidence" value="ECO:0007669"/>
    <property type="project" value="UniProtKB-KW"/>
</dbReference>
<dbReference type="PROSITE" id="PS51873">
    <property type="entry name" value="TRIAD"/>
    <property type="match status" value="1"/>
</dbReference>
<evidence type="ECO:0000256" key="2">
    <source>
        <dbReference type="ARBA" id="ARBA00022679"/>
    </source>
</evidence>
<sequence>MRIIAKLFPEKDRNEIYALLEAKFNQENRLESVINEILYGQTVSGDGTQGSQAVAAANPVEDPTSSVVIEDSIEHDVDRMRSIFPDCDPNYLFEKLDNLKTTLDRTTVLAAEMFEKHDYPKLKDVLDKEQEKEKKEKARQLKMSEAEFLQKFPDPVKTFSDCTKEPSAIYRQHADVILRKEFPMLKYKYLEQILQKYNGHLYPAYQEISALVVKTPLDKRKKMPMFLRRKHSVKLLMPDEADEYFYHELWFVYNELSVVDHTKQKELQRQLNIENARATGQLHECCCCFDDECLLEDLASCPDGHLFCKTCVIRSTQAAFGEMKTKFPCLTGECSQDIPLSFLQTIIPAGLFSKIVRRLQEEEVQQANIPDLVTCPFCPFAAIMPDPDDRVFKCLNPECLKESCRLCREPSHIPLRCNEVEKKAETGMRVYIENKISEAVMRKCHKCGKRFVKDDGCNKMTCVCGATSCYACKATDIGYEHFNHNKKCANTDPSAIHQRDMEEAAVAAKNQYLLEHPEAADIQLKTDVKDMIQDCYDDDEEDEDIYLDDSDSMDEYGDDETDDYDSMYEYIDGIDVELDHYGTNSSFEQYL</sequence>
<dbReference type="SUPFAM" id="SSF57850">
    <property type="entry name" value="RING/U-box"/>
    <property type="match status" value="2"/>
</dbReference>
<evidence type="ECO:0000256" key="5">
    <source>
        <dbReference type="ARBA" id="ARBA00022771"/>
    </source>
</evidence>
<evidence type="ECO:0000313" key="10">
    <source>
        <dbReference type="EMBL" id="CAG5125835.1"/>
    </source>
</evidence>
<keyword evidence="11" id="KW-1185">Reference proteome</keyword>